<dbReference type="RefSeq" id="WP_186660944.1">
    <property type="nucleotide sequence ID" value="NZ_CP077095.1"/>
</dbReference>
<dbReference type="InterPro" id="IPR032710">
    <property type="entry name" value="NTF2-like_dom_sf"/>
</dbReference>
<evidence type="ECO:0000313" key="2">
    <source>
        <dbReference type="Proteomes" id="UP000633418"/>
    </source>
</evidence>
<gene>
    <name evidence="1" type="ORF">HU772_009800</name>
</gene>
<proteinExistence type="predicted"/>
<reference evidence="1 2" key="2">
    <citation type="journal article" date="2021" name="Microorganisms">
        <title>The Ever-Expanding Pseudomonas Genus: Description of 43 New Species and Partition of the Pseudomonas putida Group.</title>
        <authorList>
            <person name="Girard L."/>
            <person name="Lood C."/>
            <person name="Hofte M."/>
            <person name="Vandamme P."/>
            <person name="Rokni-Zadeh H."/>
            <person name="van Noort V."/>
            <person name="Lavigne R."/>
            <person name="De Mot R."/>
        </authorList>
    </citation>
    <scope>NUCLEOTIDE SEQUENCE [LARGE SCALE GENOMIC DNA]</scope>
    <source>
        <strain evidence="1 2">RW9S1A</strain>
    </source>
</reference>
<dbReference type="Proteomes" id="UP000633418">
    <property type="component" value="Chromosome"/>
</dbReference>
<protein>
    <submittedName>
        <fullName evidence="1">DUF4440 domain-containing protein</fullName>
    </submittedName>
</protein>
<dbReference type="KEGG" id="pxn:HU772_009800"/>
<reference evidence="1 2" key="1">
    <citation type="journal article" date="2020" name="Microorganisms">
        <title>Reliable Identification of Environmental Pseudomonas Isolates Using the rpoD Gene.</title>
        <authorList>
            <consortium name="The Broad Institute Genome Sequencing Platform"/>
            <person name="Girard L."/>
            <person name="Lood C."/>
            <person name="Rokni-Zadeh H."/>
            <person name="van Noort V."/>
            <person name="Lavigne R."/>
            <person name="De Mot R."/>
        </authorList>
    </citation>
    <scope>NUCLEOTIDE SEQUENCE [LARGE SCALE GENOMIC DNA]</scope>
    <source>
        <strain evidence="1 2">RW9S1A</strain>
    </source>
</reference>
<dbReference type="Gene3D" id="3.10.450.50">
    <property type="match status" value="1"/>
</dbReference>
<name>A0A9E6PZH5_9PSED</name>
<organism evidence="1 2">
    <name type="scientific">Pseudomonas xantholysinigenes</name>
    <dbReference type="NCBI Taxonomy" id="2745490"/>
    <lineage>
        <taxon>Bacteria</taxon>
        <taxon>Pseudomonadati</taxon>
        <taxon>Pseudomonadota</taxon>
        <taxon>Gammaproteobacteria</taxon>
        <taxon>Pseudomonadales</taxon>
        <taxon>Pseudomonadaceae</taxon>
        <taxon>Pseudomonas</taxon>
    </lineage>
</organism>
<accession>A0A9E6PZH5</accession>
<dbReference type="EMBL" id="CP077095">
    <property type="protein sequence ID" value="QXI40337.1"/>
    <property type="molecule type" value="Genomic_DNA"/>
</dbReference>
<dbReference type="AlphaFoldDB" id="A0A9E6PZH5"/>
<evidence type="ECO:0000313" key="1">
    <source>
        <dbReference type="EMBL" id="QXI40337.1"/>
    </source>
</evidence>
<keyword evidence="2" id="KW-1185">Reference proteome</keyword>
<dbReference type="PIRSF" id="PIRSF029394">
    <property type="entry name" value="UCP029394"/>
    <property type="match status" value="1"/>
</dbReference>
<sequence length="134" mass="14893">MPDNAIARAERSIHHVHELIHLVFTRPAAETQAVLGGLMAMFAEDFSMVGMAGKVLERQQVEQLFKAAAGARPGLEILVDEVQVAWQAGAHVALRYRETHRVEGLQTRRWSLAIVECTATGVLWRCLHETPIAM</sequence>
<dbReference type="InterPro" id="IPR016918">
    <property type="entry name" value="UCP029394"/>
</dbReference>
<dbReference type="SUPFAM" id="SSF54427">
    <property type="entry name" value="NTF2-like"/>
    <property type="match status" value="1"/>
</dbReference>